<name>A0ABP6CEJ2_9ACTN</name>
<proteinExistence type="predicted"/>
<gene>
    <name evidence="2" type="ORF">GCM10009863_32630</name>
</gene>
<evidence type="ECO:0000313" key="2">
    <source>
        <dbReference type="EMBL" id="GAA2616376.1"/>
    </source>
</evidence>
<dbReference type="EMBL" id="BAAARJ010000009">
    <property type="protein sequence ID" value="GAA2616376.1"/>
    <property type="molecule type" value="Genomic_DNA"/>
</dbReference>
<accession>A0ABP6CEJ2</accession>
<dbReference type="RefSeq" id="WP_344566548.1">
    <property type="nucleotide sequence ID" value="NZ_BAAARJ010000009.1"/>
</dbReference>
<organism evidence="2 3">
    <name type="scientific">Streptomyces axinellae</name>
    <dbReference type="NCBI Taxonomy" id="552788"/>
    <lineage>
        <taxon>Bacteria</taxon>
        <taxon>Bacillati</taxon>
        <taxon>Actinomycetota</taxon>
        <taxon>Actinomycetes</taxon>
        <taxon>Kitasatosporales</taxon>
        <taxon>Streptomycetaceae</taxon>
        <taxon>Streptomyces</taxon>
    </lineage>
</organism>
<feature type="compositionally biased region" description="Polar residues" evidence="1">
    <location>
        <begin position="89"/>
        <end position="101"/>
    </location>
</feature>
<evidence type="ECO:0000256" key="1">
    <source>
        <dbReference type="SAM" id="MobiDB-lite"/>
    </source>
</evidence>
<feature type="compositionally biased region" description="Polar residues" evidence="1">
    <location>
        <begin position="34"/>
        <end position="44"/>
    </location>
</feature>
<keyword evidence="3" id="KW-1185">Reference proteome</keyword>
<feature type="compositionally biased region" description="Low complexity" evidence="1">
    <location>
        <begin position="1"/>
        <end position="26"/>
    </location>
</feature>
<dbReference type="Proteomes" id="UP001501447">
    <property type="component" value="Unassembled WGS sequence"/>
</dbReference>
<protein>
    <submittedName>
        <fullName evidence="2">Uncharacterized protein</fullName>
    </submittedName>
</protein>
<sequence>MAPNSDQQNSSSQPPQGSAAADQQPDTYNFADSVRSSGVLQPQRPSVDASAPSQADQRAMRQGVGVPDGTGPGYHLADLIRTMLPSAQPDGNENAASRTSGTGSGYRFADLVRENLPRIQNEATQNETTSRAASRTEPGRATAGKKYEAPGHQAKKARRP</sequence>
<reference evidence="3" key="1">
    <citation type="journal article" date="2019" name="Int. J. Syst. Evol. Microbiol.">
        <title>The Global Catalogue of Microorganisms (GCM) 10K type strain sequencing project: providing services to taxonomists for standard genome sequencing and annotation.</title>
        <authorList>
            <consortium name="The Broad Institute Genomics Platform"/>
            <consortium name="The Broad Institute Genome Sequencing Center for Infectious Disease"/>
            <person name="Wu L."/>
            <person name="Ma J."/>
        </authorList>
    </citation>
    <scope>NUCLEOTIDE SEQUENCE [LARGE SCALE GENOMIC DNA]</scope>
    <source>
        <strain evidence="3">JCM 16373</strain>
    </source>
</reference>
<feature type="region of interest" description="Disordered" evidence="1">
    <location>
        <begin position="1"/>
        <end position="160"/>
    </location>
</feature>
<comment type="caution">
    <text evidence="2">The sequence shown here is derived from an EMBL/GenBank/DDBJ whole genome shotgun (WGS) entry which is preliminary data.</text>
</comment>
<evidence type="ECO:0000313" key="3">
    <source>
        <dbReference type="Proteomes" id="UP001501447"/>
    </source>
</evidence>
<feature type="compositionally biased region" description="Polar residues" evidence="1">
    <location>
        <begin position="121"/>
        <end position="133"/>
    </location>
</feature>